<feature type="transmembrane region" description="Helical" evidence="7">
    <location>
        <begin position="157"/>
        <end position="178"/>
    </location>
</feature>
<evidence type="ECO:0000256" key="4">
    <source>
        <dbReference type="ARBA" id="ARBA00022692"/>
    </source>
</evidence>
<dbReference type="GO" id="GO:0042910">
    <property type="term" value="F:xenobiotic transmembrane transporter activity"/>
    <property type="evidence" value="ECO:0007669"/>
    <property type="project" value="InterPro"/>
</dbReference>
<evidence type="ECO:0000313" key="8">
    <source>
        <dbReference type="EMBL" id="KYL05593.1"/>
    </source>
</evidence>
<evidence type="ECO:0000313" key="9">
    <source>
        <dbReference type="Proteomes" id="UP000075816"/>
    </source>
</evidence>
<keyword evidence="5 7" id="KW-1133">Transmembrane helix</keyword>
<name>A0A162JDR0_9FUSO</name>
<dbReference type="PANTHER" id="PTHR43823:SF3">
    <property type="entry name" value="MULTIDRUG EXPORT PROTEIN MEPA"/>
    <property type="match status" value="1"/>
</dbReference>
<dbReference type="GO" id="GO:0005886">
    <property type="term" value="C:plasma membrane"/>
    <property type="evidence" value="ECO:0007669"/>
    <property type="project" value="UniProtKB-SubCell"/>
</dbReference>
<proteinExistence type="predicted"/>
<dbReference type="PANTHER" id="PTHR43823">
    <property type="entry name" value="SPORULATION PROTEIN YKVU"/>
    <property type="match status" value="1"/>
</dbReference>
<dbReference type="KEGG" id="fnf:BSQ88_05430"/>
<feature type="transmembrane region" description="Helical" evidence="7">
    <location>
        <begin position="377"/>
        <end position="397"/>
    </location>
</feature>
<protein>
    <submittedName>
        <fullName evidence="8">MATE family efflux transporter</fullName>
    </submittedName>
</protein>
<evidence type="ECO:0000256" key="6">
    <source>
        <dbReference type="ARBA" id="ARBA00023136"/>
    </source>
</evidence>
<dbReference type="Proteomes" id="UP000075816">
    <property type="component" value="Unassembled WGS sequence"/>
</dbReference>
<feature type="transmembrane region" description="Helical" evidence="7">
    <location>
        <begin position="184"/>
        <end position="206"/>
    </location>
</feature>
<evidence type="ECO:0000256" key="3">
    <source>
        <dbReference type="ARBA" id="ARBA00022475"/>
    </source>
</evidence>
<feature type="transmembrane region" description="Helical" evidence="7">
    <location>
        <begin position="403"/>
        <end position="424"/>
    </location>
</feature>
<reference evidence="8 9" key="1">
    <citation type="submission" date="2016-03" db="EMBL/GenBank/DDBJ databases">
        <title>Comparative genomics of human isolates of Fusobacterium necrophorum.</title>
        <authorList>
            <person name="Jensen A."/>
            <person name="Bank S."/>
            <person name="Andersen P.S."/>
            <person name="Kristensen L.H."/>
            <person name="Prag J."/>
        </authorList>
    </citation>
    <scope>NUCLEOTIDE SEQUENCE [LARGE SCALE GENOMIC DNA]</scope>
    <source>
        <strain evidence="8 9">LS_1264</strain>
    </source>
</reference>
<dbReference type="RefSeq" id="WP_062624797.1">
    <property type="nucleotide sequence ID" value="NZ_CAXOUM010000027.1"/>
</dbReference>
<evidence type="ECO:0000256" key="1">
    <source>
        <dbReference type="ARBA" id="ARBA00004651"/>
    </source>
</evidence>
<dbReference type="PIRSF" id="PIRSF006603">
    <property type="entry name" value="DinF"/>
    <property type="match status" value="1"/>
</dbReference>
<keyword evidence="3" id="KW-1003">Cell membrane</keyword>
<organism evidence="8 9">
    <name type="scientific">Fusobacterium necrophorum subsp. funduliforme</name>
    <dbReference type="NCBI Taxonomy" id="143387"/>
    <lineage>
        <taxon>Bacteria</taxon>
        <taxon>Fusobacteriati</taxon>
        <taxon>Fusobacteriota</taxon>
        <taxon>Fusobacteriia</taxon>
        <taxon>Fusobacteriales</taxon>
        <taxon>Fusobacteriaceae</taxon>
        <taxon>Fusobacterium</taxon>
    </lineage>
</organism>
<dbReference type="InterPro" id="IPR048279">
    <property type="entry name" value="MdtK-like"/>
</dbReference>
<dbReference type="eggNOG" id="COG0534">
    <property type="taxonomic scope" value="Bacteria"/>
</dbReference>
<dbReference type="AlphaFoldDB" id="A0A162JDR0"/>
<feature type="transmembrane region" description="Helical" evidence="7">
    <location>
        <begin position="94"/>
        <end position="116"/>
    </location>
</feature>
<sequence length="440" mass="49863">MKEKSLNYLLLQYMVPSTTGLLVIALYVIVDSIFVGRGVGKEALAALNIAYPIITISSAISLMIGMGASTLINLYHGKKHLKELCLSYIHCLNFLFYLVLVFLVFFCSKQVLWILGGETSLEAMIRGYLYPCTVGMIFLMISTGWNAAVRNLGAPKYAFFSMLAGVLCNVFFDWIFIFPMDLGIQGAAIATSMGQILSFLLLLFFFRKKRIFIPFFPRKISCSLLKRLFSIGFSSFIMEFAAAIVLVLFNIQFMRYGGEISVSAFCIVASTFYFFRMLFTGLGQGLQPIVSFFFGKKEREKGKEVYRKAKSLALGISVLCFAFVFFQKESIMSFYHSDRNFILFAARGLLLYCTSIFFVAFNLLSISYYQAVGNGRLANIFSFGRSFLFLLPFLYLLPAVWGVTGMWLVLTFTEASTSISIFCYQNYRKKKKFLDIGRRV</sequence>
<comment type="caution">
    <text evidence="8">The sequence shown here is derived from an EMBL/GenBank/DDBJ whole genome shotgun (WGS) entry which is preliminary data.</text>
</comment>
<gene>
    <name evidence="8" type="ORF">A2J07_02335</name>
</gene>
<dbReference type="GO" id="GO:0015297">
    <property type="term" value="F:antiporter activity"/>
    <property type="evidence" value="ECO:0007669"/>
    <property type="project" value="InterPro"/>
</dbReference>
<comment type="subcellular location">
    <subcellularLocation>
        <location evidence="1">Cell membrane</location>
        <topology evidence="1">Multi-pass membrane protein</topology>
    </subcellularLocation>
</comment>
<feature type="transmembrane region" description="Helical" evidence="7">
    <location>
        <begin position="227"/>
        <end position="254"/>
    </location>
</feature>
<dbReference type="InterPro" id="IPR051327">
    <property type="entry name" value="MATE_MepA_subfamily"/>
</dbReference>
<feature type="transmembrane region" description="Helical" evidence="7">
    <location>
        <begin position="7"/>
        <end position="29"/>
    </location>
</feature>
<keyword evidence="4 7" id="KW-0812">Transmembrane</keyword>
<evidence type="ECO:0000256" key="7">
    <source>
        <dbReference type="SAM" id="Phobius"/>
    </source>
</evidence>
<dbReference type="Pfam" id="PF01554">
    <property type="entry name" value="MatE"/>
    <property type="match status" value="2"/>
</dbReference>
<feature type="transmembrane region" description="Helical" evidence="7">
    <location>
        <begin position="309"/>
        <end position="326"/>
    </location>
</feature>
<keyword evidence="2" id="KW-0813">Transport</keyword>
<keyword evidence="6 7" id="KW-0472">Membrane</keyword>
<accession>A0A162JDR0</accession>
<dbReference type="InterPro" id="IPR002528">
    <property type="entry name" value="MATE_fam"/>
</dbReference>
<evidence type="ECO:0000256" key="5">
    <source>
        <dbReference type="ARBA" id="ARBA00022989"/>
    </source>
</evidence>
<evidence type="ECO:0000256" key="2">
    <source>
        <dbReference type="ARBA" id="ARBA00022448"/>
    </source>
</evidence>
<dbReference type="EMBL" id="LVEA01000001">
    <property type="protein sequence ID" value="KYL05593.1"/>
    <property type="molecule type" value="Genomic_DNA"/>
</dbReference>
<feature type="transmembrane region" description="Helical" evidence="7">
    <location>
        <begin position="341"/>
        <end position="365"/>
    </location>
</feature>
<feature type="transmembrane region" description="Helical" evidence="7">
    <location>
        <begin position="128"/>
        <end position="145"/>
    </location>
</feature>
<feature type="transmembrane region" description="Helical" evidence="7">
    <location>
        <begin position="49"/>
        <end position="74"/>
    </location>
</feature>